<evidence type="ECO:0000313" key="2">
    <source>
        <dbReference type="Proteomes" id="UP001231649"/>
    </source>
</evidence>
<proteinExistence type="predicted"/>
<reference evidence="1" key="1">
    <citation type="submission" date="2023-03" db="EMBL/GenBank/DDBJ databases">
        <title>Chromosome-level genomes of two armyworms, Mythimna separata and Mythimna loreyi, provide insights into the biosynthesis and reception of sex pheromones.</title>
        <authorList>
            <person name="Zhao H."/>
        </authorList>
    </citation>
    <scope>NUCLEOTIDE SEQUENCE</scope>
    <source>
        <strain evidence="1">BeijingLab</strain>
    </source>
</reference>
<organism evidence="1 2">
    <name type="scientific">Mythimna loreyi</name>
    <dbReference type="NCBI Taxonomy" id="667449"/>
    <lineage>
        <taxon>Eukaryota</taxon>
        <taxon>Metazoa</taxon>
        <taxon>Ecdysozoa</taxon>
        <taxon>Arthropoda</taxon>
        <taxon>Hexapoda</taxon>
        <taxon>Insecta</taxon>
        <taxon>Pterygota</taxon>
        <taxon>Neoptera</taxon>
        <taxon>Endopterygota</taxon>
        <taxon>Lepidoptera</taxon>
        <taxon>Glossata</taxon>
        <taxon>Ditrysia</taxon>
        <taxon>Noctuoidea</taxon>
        <taxon>Noctuidae</taxon>
        <taxon>Noctuinae</taxon>
        <taxon>Hadenini</taxon>
        <taxon>Mythimna</taxon>
    </lineage>
</organism>
<comment type="caution">
    <text evidence="1">The sequence shown here is derived from an EMBL/GenBank/DDBJ whole genome shotgun (WGS) entry which is preliminary data.</text>
</comment>
<name>A0ACC2QEL0_9NEOP</name>
<gene>
    <name evidence="1" type="ORF">PYW08_008155</name>
</gene>
<keyword evidence="2" id="KW-1185">Reference proteome</keyword>
<accession>A0ACC2QEL0</accession>
<dbReference type="EMBL" id="CM056797">
    <property type="protein sequence ID" value="KAJ8712851.1"/>
    <property type="molecule type" value="Genomic_DNA"/>
</dbReference>
<evidence type="ECO:0000313" key="1">
    <source>
        <dbReference type="EMBL" id="KAJ8712851.1"/>
    </source>
</evidence>
<protein>
    <submittedName>
        <fullName evidence="1">Uncharacterized protein</fullName>
    </submittedName>
</protein>
<dbReference type="Proteomes" id="UP001231649">
    <property type="component" value="Chromosome 21"/>
</dbReference>
<sequence>MRKSSMIENIFDQNRYTYKTYLSERLSQLEEVPPNVNTRIPENKRNLEPSKGALVSRLRPVVEYTALSEILVGLVLMILLLFYAGDYDKLYGTEESELISLMTFAGSFFLVLNGLILIISLKLDSKKFMGSYILSSTILWFYLFVLSVLKIHFALLVIEKDTSNVVVPERFFFLSYACSFGVATMLGSVTHFVGNVAVVGYYNFNYVQTKLPSSGP</sequence>